<accession>A0A3B1E9E5</accession>
<dbReference type="GO" id="GO:0008379">
    <property type="term" value="F:thioredoxin peroxidase activity"/>
    <property type="evidence" value="ECO:0007669"/>
    <property type="project" value="TreeGrafter"/>
</dbReference>
<dbReference type="Pfam" id="PF00578">
    <property type="entry name" value="AhpC-TSA"/>
    <property type="match status" value="1"/>
</dbReference>
<dbReference type="GO" id="GO:0006979">
    <property type="term" value="P:response to oxidative stress"/>
    <property type="evidence" value="ECO:0007669"/>
    <property type="project" value="TreeGrafter"/>
</dbReference>
<evidence type="ECO:0000256" key="2">
    <source>
        <dbReference type="ARBA" id="ARBA00009796"/>
    </source>
</evidence>
<keyword evidence="6" id="KW-1015">Disulfide bond</keyword>
<reference evidence="13" key="1">
    <citation type="submission" date="2018-09" db="EMBL/GenBank/DDBJ databases">
        <authorList>
            <person name="Manzano-Marin A."/>
            <person name="Manzano-Marin A."/>
        </authorList>
    </citation>
    <scope>NUCLEOTIDE SEQUENCE [LARGE SCALE GENOMIC DNA]</scope>
    <source>
        <strain evidence="13">BuCistrobi</strain>
    </source>
</reference>
<keyword evidence="3" id="KW-0963">Cytoplasm</keyword>
<dbReference type="InterPro" id="IPR000866">
    <property type="entry name" value="AhpC/TSA"/>
</dbReference>
<dbReference type="STRING" id="1921549.GCA_900128825_00124"/>
<comment type="function">
    <text evidence="9">Thiol-specific peroxidase that catalyzes the reduction of hydrogen peroxide and organic hydroperoxides to water and alcohols, respectively. Plays a role in cell protection against oxidative stress by detoxifying peroxides.</text>
</comment>
<evidence type="ECO:0000256" key="8">
    <source>
        <dbReference type="ARBA" id="ARBA00032824"/>
    </source>
</evidence>
<dbReference type="OrthoDB" id="9812811at2"/>
<evidence type="ECO:0000256" key="6">
    <source>
        <dbReference type="ARBA" id="ARBA00023157"/>
    </source>
</evidence>
<dbReference type="GO" id="GO:0042744">
    <property type="term" value="P:hydrogen peroxide catabolic process"/>
    <property type="evidence" value="ECO:0007669"/>
    <property type="project" value="TreeGrafter"/>
</dbReference>
<evidence type="ECO:0000256" key="5">
    <source>
        <dbReference type="ARBA" id="ARBA00023002"/>
    </source>
</evidence>
<dbReference type="InterPro" id="IPR013766">
    <property type="entry name" value="Thioredoxin_domain"/>
</dbReference>
<dbReference type="InterPro" id="IPR050217">
    <property type="entry name" value="Peroxiredoxin"/>
</dbReference>
<dbReference type="GO" id="GO:0005829">
    <property type="term" value="C:cytosol"/>
    <property type="evidence" value="ECO:0007669"/>
    <property type="project" value="TreeGrafter"/>
</dbReference>
<evidence type="ECO:0000256" key="1">
    <source>
        <dbReference type="ARBA" id="ARBA00004496"/>
    </source>
</evidence>
<sequence>MILVSKKAPNFTASAILKNGVIINDFNFKEYTHRKTVVLFFWPMDFTFVCPSEIIAFNKLYDEFKKRNVCIIGVSIDSVYTHNAWQNTKIQEGGIGKIKFPMISDITKKIQQSYGIEHEELKIALRASFVIDSSGIIRHQSVNDLPIGRNIKEIIRIIDALKIYAKYGEVCPANWEPGKKTIQANPNGIKKYLTQSFQEI</sequence>
<evidence type="ECO:0000259" key="11">
    <source>
        <dbReference type="PROSITE" id="PS51352"/>
    </source>
</evidence>
<keyword evidence="7" id="KW-0676">Redox-active center</keyword>
<protein>
    <recommendedName>
        <fullName evidence="8">Thioredoxin peroxidase</fullName>
    </recommendedName>
</protein>
<proteinExistence type="inferred from homology"/>
<evidence type="ECO:0000256" key="7">
    <source>
        <dbReference type="ARBA" id="ARBA00023284"/>
    </source>
</evidence>
<evidence type="ECO:0000256" key="4">
    <source>
        <dbReference type="ARBA" id="ARBA00022559"/>
    </source>
</evidence>
<feature type="active site" description="Cysteine sulfenic acid (-SOH) intermediate; for peroxidase activity" evidence="10">
    <location>
        <position position="50"/>
    </location>
</feature>
<dbReference type="CDD" id="cd03015">
    <property type="entry name" value="PRX_Typ2cys"/>
    <property type="match status" value="1"/>
</dbReference>
<dbReference type="InterPro" id="IPR024706">
    <property type="entry name" value="Peroxiredoxin_AhpC-typ"/>
</dbReference>
<dbReference type="Gene3D" id="3.40.30.10">
    <property type="entry name" value="Glutaredoxin"/>
    <property type="match status" value="1"/>
</dbReference>
<evidence type="ECO:0000256" key="10">
    <source>
        <dbReference type="PIRSR" id="PIRSR000239-1"/>
    </source>
</evidence>
<dbReference type="EMBL" id="LR025085">
    <property type="protein sequence ID" value="VAX76409.1"/>
    <property type="molecule type" value="Genomic_DNA"/>
</dbReference>
<dbReference type="InterPro" id="IPR019479">
    <property type="entry name" value="Peroxiredoxin_C"/>
</dbReference>
<evidence type="ECO:0000256" key="9">
    <source>
        <dbReference type="ARBA" id="ARBA00037420"/>
    </source>
</evidence>
<dbReference type="GO" id="GO:0045454">
    <property type="term" value="P:cell redox homeostasis"/>
    <property type="evidence" value="ECO:0007669"/>
    <property type="project" value="TreeGrafter"/>
</dbReference>
<organism evidence="12 13">
    <name type="scientific">Buchnera aphidicola</name>
    <name type="common">Cinara strobi</name>
    <dbReference type="NCBI Taxonomy" id="1921549"/>
    <lineage>
        <taxon>Bacteria</taxon>
        <taxon>Pseudomonadati</taxon>
        <taxon>Pseudomonadota</taxon>
        <taxon>Gammaproteobacteria</taxon>
        <taxon>Enterobacterales</taxon>
        <taxon>Erwiniaceae</taxon>
        <taxon>Buchnera</taxon>
    </lineage>
</organism>
<dbReference type="GO" id="GO:0033554">
    <property type="term" value="P:cellular response to stress"/>
    <property type="evidence" value="ECO:0007669"/>
    <property type="project" value="TreeGrafter"/>
</dbReference>
<dbReference type="PANTHER" id="PTHR10681:SF128">
    <property type="entry name" value="THIOREDOXIN-DEPENDENT PEROXIDE REDUCTASE, MITOCHONDRIAL"/>
    <property type="match status" value="1"/>
</dbReference>
<dbReference type="InterPro" id="IPR036249">
    <property type="entry name" value="Thioredoxin-like_sf"/>
</dbReference>
<feature type="domain" description="Thioredoxin" evidence="11">
    <location>
        <begin position="2"/>
        <end position="163"/>
    </location>
</feature>
<evidence type="ECO:0000256" key="3">
    <source>
        <dbReference type="ARBA" id="ARBA00022490"/>
    </source>
</evidence>
<dbReference type="AlphaFoldDB" id="A0A3B1E9E5"/>
<dbReference type="PROSITE" id="PS51352">
    <property type="entry name" value="THIOREDOXIN_2"/>
    <property type="match status" value="1"/>
</dbReference>
<evidence type="ECO:0000313" key="12">
    <source>
        <dbReference type="EMBL" id="VAX76409.1"/>
    </source>
</evidence>
<comment type="subcellular location">
    <subcellularLocation>
        <location evidence="1">Cytoplasm</location>
    </subcellularLocation>
</comment>
<comment type="similarity">
    <text evidence="2">Belongs to the peroxiredoxin family. AhpC/Prx1 subfamily.</text>
</comment>
<keyword evidence="5 12" id="KW-0560">Oxidoreductase</keyword>
<dbReference type="SUPFAM" id="SSF52833">
    <property type="entry name" value="Thioredoxin-like"/>
    <property type="match status" value="1"/>
</dbReference>
<gene>
    <name evidence="12" type="primary">ahpC</name>
    <name evidence="12" type="ORF">BUCINSTRO3249_0124</name>
</gene>
<dbReference type="FunFam" id="3.40.30.10:FF:000002">
    <property type="entry name" value="Alkyl hydroperoxide reductase C"/>
    <property type="match status" value="1"/>
</dbReference>
<dbReference type="Pfam" id="PF10417">
    <property type="entry name" value="1-cysPrx_C"/>
    <property type="match status" value="1"/>
</dbReference>
<keyword evidence="4 12" id="KW-0575">Peroxidase</keyword>
<dbReference type="Proteomes" id="UP000271849">
    <property type="component" value="Chromosome"/>
</dbReference>
<name>A0A3B1E9E5_9GAMM</name>
<dbReference type="PIRSF" id="PIRSF000239">
    <property type="entry name" value="AHPC"/>
    <property type="match status" value="1"/>
</dbReference>
<dbReference type="RefSeq" id="WP_158349012.1">
    <property type="nucleotide sequence ID" value="NZ_LR025085.1"/>
</dbReference>
<dbReference type="PANTHER" id="PTHR10681">
    <property type="entry name" value="THIOREDOXIN PEROXIDASE"/>
    <property type="match status" value="1"/>
</dbReference>
<evidence type="ECO:0000313" key="13">
    <source>
        <dbReference type="Proteomes" id="UP000271849"/>
    </source>
</evidence>